<dbReference type="Proteomes" id="UP000183815">
    <property type="component" value="Unassembled WGS sequence"/>
</dbReference>
<evidence type="ECO:0000313" key="3">
    <source>
        <dbReference type="Proteomes" id="UP000183815"/>
    </source>
</evidence>
<gene>
    <name evidence="2" type="ORF">BEU04_03410</name>
</gene>
<dbReference type="CDD" id="cd06558">
    <property type="entry name" value="crotonase-like"/>
    <property type="match status" value="1"/>
</dbReference>
<comment type="similarity">
    <text evidence="1">Belongs to the enoyl-CoA hydratase/isomerase family.</text>
</comment>
<dbReference type="InterPro" id="IPR001753">
    <property type="entry name" value="Enoyl-CoA_hydra/iso"/>
</dbReference>
<sequence>MSQEGVVITEAKGEVLYLTLNRPEKGNSIEDNMISALTDFFQNHDNFLDSRAVILAGSGKHFCTGADLSWMGDEPTESQSLSLSEMFFSVSNCPVPTIATVRGACLGGGMGLAAACDFVLASKDSTFGFTEVKMGLVPALISPYVISRIGIPNTRELFLTGSKFGPDKAKSICLVREICDDLNSSALALVSELKSGGPKAQSTIKELLQQLPEWNSDSYNEKLSKLITELRKGEEGQEGISAFLEKRKPSWDE</sequence>
<reference evidence="2 3" key="1">
    <citation type="submission" date="2016-08" db="EMBL/GenBank/DDBJ databases">
        <title>New Insights into Marine Group III Euryarchaeota, from dark to light.</title>
        <authorList>
            <person name="Haro-Moreno J.M."/>
            <person name="Rodriguez-Valera F."/>
            <person name="Lopez-Garcia P."/>
            <person name="Moreira D."/>
            <person name="Martin-Cuadrado A.B."/>
        </authorList>
    </citation>
    <scope>NUCLEOTIDE SEQUENCE [LARGE SCALE GENOMIC DNA]</scope>
    <source>
        <strain evidence="2">CG-Bathy1</strain>
    </source>
</reference>
<evidence type="ECO:0000313" key="2">
    <source>
        <dbReference type="EMBL" id="OIR14035.1"/>
    </source>
</evidence>
<dbReference type="EMBL" id="MIYU01000021">
    <property type="protein sequence ID" value="OIR14035.1"/>
    <property type="molecule type" value="Genomic_DNA"/>
</dbReference>
<protein>
    <recommendedName>
        <fullName evidence="4">Enoyl-CoA hydratase</fullName>
    </recommendedName>
</protein>
<proteinExistence type="inferred from homology"/>
<dbReference type="PANTHER" id="PTHR42964:SF1">
    <property type="entry name" value="POLYKETIDE BIOSYNTHESIS ENOYL-COA HYDRATASE PKSH-RELATED"/>
    <property type="match status" value="1"/>
</dbReference>
<dbReference type="PANTHER" id="PTHR42964">
    <property type="entry name" value="ENOYL-COA HYDRATASE"/>
    <property type="match status" value="1"/>
</dbReference>
<dbReference type="AlphaFoldDB" id="A0A1J5T1H2"/>
<comment type="caution">
    <text evidence="2">The sequence shown here is derived from an EMBL/GenBank/DDBJ whole genome shotgun (WGS) entry which is preliminary data.</text>
</comment>
<dbReference type="Pfam" id="PF00378">
    <property type="entry name" value="ECH_1"/>
    <property type="match status" value="1"/>
</dbReference>
<accession>A0A1J5T1H2</accession>
<organism evidence="2 3">
    <name type="scientific">Marine Group III euryarchaeote CG-Bathy1</name>
    <dbReference type="NCBI Taxonomy" id="1889001"/>
    <lineage>
        <taxon>Archaea</taxon>
        <taxon>Methanobacteriati</taxon>
        <taxon>Thermoplasmatota</taxon>
        <taxon>Thermoplasmata</taxon>
        <taxon>Candidatus Thermoprofundales</taxon>
    </lineage>
</organism>
<name>A0A1J5T1H2_9ARCH</name>
<dbReference type="SUPFAM" id="SSF52096">
    <property type="entry name" value="ClpP/crotonase"/>
    <property type="match status" value="1"/>
</dbReference>
<dbReference type="InterPro" id="IPR029045">
    <property type="entry name" value="ClpP/crotonase-like_dom_sf"/>
</dbReference>
<evidence type="ECO:0000256" key="1">
    <source>
        <dbReference type="ARBA" id="ARBA00005254"/>
    </source>
</evidence>
<evidence type="ECO:0008006" key="4">
    <source>
        <dbReference type="Google" id="ProtNLM"/>
    </source>
</evidence>
<dbReference type="InterPro" id="IPR051683">
    <property type="entry name" value="Enoyl-CoA_Hydratase/Isomerase"/>
</dbReference>
<dbReference type="Gene3D" id="3.90.226.10">
    <property type="entry name" value="2-enoyl-CoA Hydratase, Chain A, domain 1"/>
    <property type="match status" value="1"/>
</dbReference>